<feature type="region of interest" description="Disordered" evidence="6">
    <location>
        <begin position="167"/>
        <end position="196"/>
    </location>
</feature>
<dbReference type="SUPFAM" id="SSF53474">
    <property type="entry name" value="alpha/beta-Hydrolases"/>
    <property type="match status" value="1"/>
</dbReference>
<dbReference type="InterPro" id="IPR016715">
    <property type="entry name" value="PAF_acetylhydro_eukaryote"/>
</dbReference>
<dbReference type="STRING" id="1168221.R7Z4Z7"/>
<dbReference type="EMBL" id="JH767604">
    <property type="protein sequence ID" value="EON69006.1"/>
    <property type="molecule type" value="Genomic_DNA"/>
</dbReference>
<feature type="region of interest" description="Disordered" evidence="6">
    <location>
        <begin position="1"/>
        <end position="49"/>
    </location>
</feature>
<dbReference type="HOGENOM" id="CLU_022501_2_0_1"/>
<dbReference type="eggNOG" id="KOG3847">
    <property type="taxonomic scope" value="Eukaryota"/>
</dbReference>
<feature type="region of interest" description="Disordered" evidence="6">
    <location>
        <begin position="562"/>
        <end position="610"/>
    </location>
</feature>
<evidence type="ECO:0000256" key="3">
    <source>
        <dbReference type="ARBA" id="ARBA00023098"/>
    </source>
</evidence>
<evidence type="ECO:0000256" key="5">
    <source>
        <dbReference type="PIRSR" id="PIRSR018169-1"/>
    </source>
</evidence>
<dbReference type="EC" id="3.1.1.47" evidence="4"/>
<dbReference type="GeneID" id="19905575"/>
<feature type="compositionally biased region" description="Basic and acidic residues" evidence="6">
    <location>
        <begin position="253"/>
        <end position="271"/>
    </location>
</feature>
<evidence type="ECO:0000256" key="4">
    <source>
        <dbReference type="PIRNR" id="PIRNR018169"/>
    </source>
</evidence>
<evidence type="ECO:0000256" key="6">
    <source>
        <dbReference type="SAM" id="MobiDB-lite"/>
    </source>
</evidence>
<comment type="similarity">
    <text evidence="4">Belongs to the serine esterase family.</text>
</comment>
<feature type="active site" description="Nucleophile" evidence="5">
    <location>
        <position position="371"/>
    </location>
</feature>
<feature type="active site" description="Charge relay system" evidence="5">
    <location>
        <position position="397"/>
    </location>
</feature>
<dbReference type="AlphaFoldDB" id="R7Z4Z7"/>
<dbReference type="RefSeq" id="XP_007784323.1">
    <property type="nucleotide sequence ID" value="XM_007786133.1"/>
</dbReference>
<dbReference type="PANTHER" id="PTHR10272">
    <property type="entry name" value="PLATELET-ACTIVATING FACTOR ACETYLHYDROLASE"/>
    <property type="match status" value="1"/>
</dbReference>
<gene>
    <name evidence="7" type="ORF">W97_08264</name>
</gene>
<dbReference type="OrthoDB" id="2363873at2759"/>
<evidence type="ECO:0000256" key="1">
    <source>
        <dbReference type="ARBA" id="ARBA00022801"/>
    </source>
</evidence>
<name>R7Z4Z7_CONA1</name>
<feature type="compositionally biased region" description="Basic and acidic residues" evidence="6">
    <location>
        <begin position="569"/>
        <end position="578"/>
    </location>
</feature>
<dbReference type="GO" id="GO:0003847">
    <property type="term" value="F:1-alkyl-2-acetylglycerophosphocholine esterase activity"/>
    <property type="evidence" value="ECO:0007669"/>
    <property type="project" value="UniProtKB-UniRule"/>
</dbReference>
<proteinExistence type="inferred from homology"/>
<reference evidence="8" key="1">
    <citation type="submission" date="2012-06" db="EMBL/GenBank/DDBJ databases">
        <title>The genome sequence of Coniosporium apollinis CBS 100218.</title>
        <authorList>
            <consortium name="The Broad Institute Genome Sequencing Platform"/>
            <person name="Cuomo C."/>
            <person name="Gorbushina A."/>
            <person name="Noack S."/>
            <person name="Walker B."/>
            <person name="Young S.K."/>
            <person name="Zeng Q."/>
            <person name="Gargeya S."/>
            <person name="Fitzgerald M."/>
            <person name="Haas B."/>
            <person name="Abouelleil A."/>
            <person name="Alvarado L."/>
            <person name="Arachchi H.M."/>
            <person name="Berlin A.M."/>
            <person name="Chapman S.B."/>
            <person name="Goldberg J."/>
            <person name="Griggs A."/>
            <person name="Gujja S."/>
            <person name="Hansen M."/>
            <person name="Howarth C."/>
            <person name="Imamovic A."/>
            <person name="Larimer J."/>
            <person name="McCowan C."/>
            <person name="Montmayeur A."/>
            <person name="Murphy C."/>
            <person name="Neiman D."/>
            <person name="Pearson M."/>
            <person name="Priest M."/>
            <person name="Roberts A."/>
            <person name="Saif S."/>
            <person name="Shea T."/>
            <person name="Sisk P."/>
            <person name="Sykes S."/>
            <person name="Wortman J."/>
            <person name="Nusbaum C."/>
            <person name="Birren B."/>
        </authorList>
    </citation>
    <scope>NUCLEOTIDE SEQUENCE [LARGE SCALE GENOMIC DNA]</scope>
    <source>
        <strain evidence="8">CBS 100218</strain>
    </source>
</reference>
<organism evidence="7 8">
    <name type="scientific">Coniosporium apollinis (strain CBS 100218)</name>
    <name type="common">Rock-inhabiting black yeast</name>
    <dbReference type="NCBI Taxonomy" id="1168221"/>
    <lineage>
        <taxon>Eukaryota</taxon>
        <taxon>Fungi</taxon>
        <taxon>Dikarya</taxon>
        <taxon>Ascomycota</taxon>
        <taxon>Pezizomycotina</taxon>
        <taxon>Dothideomycetes</taxon>
        <taxon>Dothideomycetes incertae sedis</taxon>
        <taxon>Coniosporium</taxon>
    </lineage>
</organism>
<dbReference type="Proteomes" id="UP000016924">
    <property type="component" value="Unassembled WGS sequence"/>
</dbReference>
<dbReference type="PIRSF" id="PIRSF018169">
    <property type="entry name" value="PAF_acetylhydrolase"/>
    <property type="match status" value="1"/>
</dbReference>
<evidence type="ECO:0000313" key="7">
    <source>
        <dbReference type="EMBL" id="EON69006.1"/>
    </source>
</evidence>
<feature type="region of interest" description="Disordered" evidence="6">
    <location>
        <begin position="249"/>
        <end position="271"/>
    </location>
</feature>
<dbReference type="Pfam" id="PF03403">
    <property type="entry name" value="PAF-AH_p_II"/>
    <property type="match status" value="1"/>
</dbReference>
<sequence>MSFPAWVSGNKKNETPRSNSGIGKGSVPRGKKPKTRPPSSLRDKAGFLHGTLPKYSGPYSVGVMDIEVPAENPRNFSHITRHDQHILKLETVLMTVYYPTAIGVGSGKDPAGHKKWSRETWLPRPRIKMAKGYGKFAGVGAIAVPWFAATTMFTKLPAYRNAPISQHWPPRDNLQHAGPKVKSESGPPPPGESEEPCFPLMIFSHGLGGTRTTYSSVCGEFASYGFVVSAVEHRDGSGARTFVNHARSGVGSMKERETAGPVDHNEKERRRGYDQIDYIFPKDNPYDTSPSNHKGVDSELRDAQLQLRLAEIEEAYNVIRHIDGGRGGEIANKNLRREGYVGSSSRGLDGVDWALWKDRIHCHRVTVLGHSFGAATTVEILRNADRFQYVGQGVMYDIWGAAVSPPVEEPRHRIHCPLLGINSEAFMYWSSNFDAVHALIDEAKKHGAPSWLLTVRGTIHVSQSDFSILYPQTCAMLLKMTANPKRALDLNVSATLEFLKKVMPQRSAMIDRCFTDEGLLDTEPVEELPTEHKPKEKWMAARLKIPHEFRSRFVPKITRKIRRKRRQNQKHDPNDEIWMHVTSSEEEVTAWNENKSEKGEGDDPGDPGGD</sequence>
<comment type="catalytic activity">
    <reaction evidence="4">
        <text>a 1-O-alkyl-2-acetyl-sn-glycero-3-phosphocholine + H2O = a 1-O-alkyl-sn-glycero-3-phosphocholine + acetate + H(+)</text>
        <dbReference type="Rhea" id="RHEA:17777"/>
        <dbReference type="ChEBI" id="CHEBI:15377"/>
        <dbReference type="ChEBI" id="CHEBI:15378"/>
        <dbReference type="ChEBI" id="CHEBI:30089"/>
        <dbReference type="ChEBI" id="CHEBI:30909"/>
        <dbReference type="ChEBI" id="CHEBI:36707"/>
        <dbReference type="EC" id="3.1.1.47"/>
    </reaction>
</comment>
<dbReference type="GO" id="GO:0016042">
    <property type="term" value="P:lipid catabolic process"/>
    <property type="evidence" value="ECO:0007669"/>
    <property type="project" value="UniProtKB-KW"/>
</dbReference>
<dbReference type="OMA" id="EAFMHWK"/>
<protein>
    <recommendedName>
        <fullName evidence="4">Putative phospholipase</fullName>
        <ecNumber evidence="4">3.1.1.47</ecNumber>
    </recommendedName>
</protein>
<keyword evidence="8" id="KW-1185">Reference proteome</keyword>
<evidence type="ECO:0000256" key="2">
    <source>
        <dbReference type="ARBA" id="ARBA00022963"/>
    </source>
</evidence>
<dbReference type="Gene3D" id="3.40.50.1820">
    <property type="entry name" value="alpha/beta hydrolase"/>
    <property type="match status" value="1"/>
</dbReference>
<accession>R7Z4Z7</accession>
<dbReference type="InterPro" id="IPR029058">
    <property type="entry name" value="AB_hydrolase_fold"/>
</dbReference>
<feature type="active site" description="Charge relay system" evidence="5">
    <location>
        <position position="460"/>
    </location>
</feature>
<dbReference type="PANTHER" id="PTHR10272:SF0">
    <property type="entry name" value="PLATELET-ACTIVATING FACTOR ACETYLHYDROLASE"/>
    <property type="match status" value="1"/>
</dbReference>
<keyword evidence="3 4" id="KW-0443">Lipid metabolism</keyword>
<evidence type="ECO:0000313" key="8">
    <source>
        <dbReference type="Proteomes" id="UP000016924"/>
    </source>
</evidence>
<keyword evidence="1 4" id="KW-0378">Hydrolase</keyword>
<keyword evidence="2 4" id="KW-0442">Lipid degradation</keyword>